<dbReference type="GO" id="GO:0032040">
    <property type="term" value="C:small-subunit processome"/>
    <property type="evidence" value="ECO:0007669"/>
    <property type="project" value="TreeGrafter"/>
</dbReference>
<dbReference type="Proteomes" id="UP001172457">
    <property type="component" value="Chromosome 1"/>
</dbReference>
<feature type="compositionally biased region" description="Acidic residues" evidence="8">
    <location>
        <begin position="123"/>
        <end position="158"/>
    </location>
</feature>
<dbReference type="PANTHER" id="PTHR17039:SF0">
    <property type="entry name" value="U3 SMALL NUCLEOLAR RIBONUCLEOPROTEIN PROTEIN MPP10"/>
    <property type="match status" value="1"/>
</dbReference>
<feature type="compositionally biased region" description="Basic residues" evidence="8">
    <location>
        <begin position="565"/>
        <end position="575"/>
    </location>
</feature>
<organism evidence="9 10">
    <name type="scientific">Centaurea solstitialis</name>
    <name type="common">yellow star-thistle</name>
    <dbReference type="NCBI Taxonomy" id="347529"/>
    <lineage>
        <taxon>Eukaryota</taxon>
        <taxon>Viridiplantae</taxon>
        <taxon>Streptophyta</taxon>
        <taxon>Embryophyta</taxon>
        <taxon>Tracheophyta</taxon>
        <taxon>Spermatophyta</taxon>
        <taxon>Magnoliopsida</taxon>
        <taxon>eudicotyledons</taxon>
        <taxon>Gunneridae</taxon>
        <taxon>Pentapetalae</taxon>
        <taxon>asterids</taxon>
        <taxon>campanulids</taxon>
        <taxon>Asterales</taxon>
        <taxon>Asteraceae</taxon>
        <taxon>Carduoideae</taxon>
        <taxon>Cardueae</taxon>
        <taxon>Centaureinae</taxon>
        <taxon>Centaurea</taxon>
    </lineage>
</organism>
<feature type="compositionally biased region" description="Basic and acidic residues" evidence="8">
    <location>
        <begin position="576"/>
        <end position="589"/>
    </location>
</feature>
<dbReference type="InterPro" id="IPR012173">
    <property type="entry name" value="Mpp10"/>
</dbReference>
<dbReference type="EMBL" id="JARYMX010000001">
    <property type="protein sequence ID" value="KAJ9568273.1"/>
    <property type="molecule type" value="Genomic_DNA"/>
</dbReference>
<feature type="region of interest" description="Disordered" evidence="8">
    <location>
        <begin position="94"/>
        <end position="166"/>
    </location>
</feature>
<reference evidence="9" key="1">
    <citation type="submission" date="2023-03" db="EMBL/GenBank/DDBJ databases">
        <title>Chromosome-scale reference genome and RAD-based genetic map of yellow starthistle (Centaurea solstitialis) reveal putative structural variation and QTLs associated with invader traits.</title>
        <authorList>
            <person name="Reatini B."/>
            <person name="Cang F.A."/>
            <person name="Jiang Q."/>
            <person name="Mckibben M.T.W."/>
            <person name="Barker M.S."/>
            <person name="Rieseberg L.H."/>
            <person name="Dlugosch K.M."/>
        </authorList>
    </citation>
    <scope>NUCLEOTIDE SEQUENCE</scope>
    <source>
        <strain evidence="9">CAN-66</strain>
        <tissue evidence="9">Leaf</tissue>
    </source>
</reference>
<feature type="compositionally biased region" description="Basic and acidic residues" evidence="8">
    <location>
        <begin position="311"/>
        <end position="324"/>
    </location>
</feature>
<dbReference type="GO" id="GO:0005732">
    <property type="term" value="C:sno(s)RNA-containing ribonucleoprotein complex"/>
    <property type="evidence" value="ECO:0007669"/>
    <property type="project" value="UniProtKB-UniRule"/>
</dbReference>
<evidence type="ECO:0000313" key="9">
    <source>
        <dbReference type="EMBL" id="KAJ9568273.1"/>
    </source>
</evidence>
<evidence type="ECO:0000256" key="6">
    <source>
        <dbReference type="ARBA" id="ARBA00029455"/>
    </source>
</evidence>
<dbReference type="GO" id="GO:0034457">
    <property type="term" value="C:Mpp10 complex"/>
    <property type="evidence" value="ECO:0007669"/>
    <property type="project" value="UniProtKB-UniRule"/>
</dbReference>
<gene>
    <name evidence="9" type="ORF">OSB04_004239</name>
</gene>
<feature type="compositionally biased region" description="Acidic residues" evidence="8">
    <location>
        <begin position="287"/>
        <end position="310"/>
    </location>
</feature>
<feature type="compositionally biased region" description="Basic and acidic residues" evidence="8">
    <location>
        <begin position="269"/>
        <end position="286"/>
    </location>
</feature>
<evidence type="ECO:0000256" key="2">
    <source>
        <dbReference type="ARBA" id="ARBA00022517"/>
    </source>
</evidence>
<feature type="region of interest" description="Disordered" evidence="8">
    <location>
        <begin position="263"/>
        <end position="324"/>
    </location>
</feature>
<keyword evidence="2 7" id="KW-0690">Ribosome biogenesis</keyword>
<dbReference type="GO" id="GO:0006364">
    <property type="term" value="P:rRNA processing"/>
    <property type="evidence" value="ECO:0007669"/>
    <property type="project" value="UniProtKB-KW"/>
</dbReference>
<dbReference type="AlphaFoldDB" id="A0AA38TWF6"/>
<feature type="region of interest" description="Disordered" evidence="8">
    <location>
        <begin position="559"/>
        <end position="604"/>
    </location>
</feature>
<comment type="similarity">
    <text evidence="6 7">Belongs to the MPP10 family.</text>
</comment>
<accession>A0AA38TWF6</accession>
<sequence>MAATPSAGVEALHRLKLTEPPMYLTQSPELANDARIASEYLFASLKPYAPKSPFDRLLVDDKFDAEQIWQQIDLQSQPLISAIRRQVNKFEKDPQELKDIFKSGDSDQEKEKKKKKELVLEAEKEEEEEEDDDEDELDDESDEEEEEDEDEMEEDEGEDRVGVEDKFLNIEEMKEFMEDDEAREYGVDRKKKVVKKMATKFGEDDAEDEDEMKKKKKKMMMMMMSSFSFNLCLKLGNAALIGMLDLAGDEDDSDAEDARYEDFFTSTKKRGESKKPKVDEKVKDIDVSDEEETEDSDKGDEEDDGMESDDEIKTENLSTHEKQLLEQRAKIEQVERENLEAKSWTMQGEVNATKRPKNSALEVDLDWERNAKPPPVITEEVSQSIEELIMKRIAEGQFDDVQKAPSLPSKAPREMKELDENQSKKGLGELYADEYAQKTGLVSQALSFSDEQKKEASLLFKKLCLKLDALSHFHFTPKPVIEDMSIQTNVPALAMEEVSTLLETSHIIHNAAFMILLATYLSLFSSWMQIAPLAVSDAAMLAPEEVFSGKGDIKEEAELTQEDRKRRRAHKKRKFKAENAKRMAKKPRESTQAASDGEYHLSFI</sequence>
<feature type="compositionally biased region" description="Basic and acidic residues" evidence="8">
    <location>
        <begin position="94"/>
        <end position="122"/>
    </location>
</feature>
<keyword evidence="3 7" id="KW-0698">rRNA processing</keyword>
<comment type="subcellular location">
    <subcellularLocation>
        <location evidence="1 7">Nucleus</location>
        <location evidence="1 7">Nucleolus</location>
    </subcellularLocation>
</comment>
<evidence type="ECO:0000256" key="8">
    <source>
        <dbReference type="SAM" id="MobiDB-lite"/>
    </source>
</evidence>
<feature type="region of interest" description="Disordered" evidence="8">
    <location>
        <begin position="399"/>
        <end position="419"/>
    </location>
</feature>
<evidence type="ECO:0000256" key="3">
    <source>
        <dbReference type="ARBA" id="ARBA00022552"/>
    </source>
</evidence>
<evidence type="ECO:0000256" key="5">
    <source>
        <dbReference type="ARBA" id="ARBA00023274"/>
    </source>
</evidence>
<protein>
    <recommendedName>
        <fullName evidence="7">U3 small nucleolar ribonucleoprotein protein MPP10</fullName>
    </recommendedName>
</protein>
<keyword evidence="4 7" id="KW-0539">Nucleus</keyword>
<dbReference type="PANTHER" id="PTHR17039">
    <property type="entry name" value="U3 SMALL NUCLEOLAR RIBONUCLEOPROTEIN PROTEIN MPP10"/>
    <property type="match status" value="1"/>
</dbReference>
<evidence type="ECO:0000256" key="7">
    <source>
        <dbReference type="PIRNR" id="PIRNR017300"/>
    </source>
</evidence>
<comment type="function">
    <text evidence="7">Involved in nucleolar processing of pre-18S ribosomal RNA.</text>
</comment>
<dbReference type="PIRSF" id="PIRSF017300">
    <property type="entry name" value="snoRNP_Mpp10"/>
    <property type="match status" value="1"/>
</dbReference>
<comment type="caution">
    <text evidence="9">The sequence shown here is derived from an EMBL/GenBank/DDBJ whole genome shotgun (WGS) entry which is preliminary data.</text>
</comment>
<evidence type="ECO:0000313" key="10">
    <source>
        <dbReference type="Proteomes" id="UP001172457"/>
    </source>
</evidence>
<keyword evidence="10" id="KW-1185">Reference proteome</keyword>
<dbReference type="Pfam" id="PF04006">
    <property type="entry name" value="Mpp10"/>
    <property type="match status" value="2"/>
</dbReference>
<name>A0AA38TWF6_9ASTR</name>
<keyword evidence="5 7" id="KW-0687">Ribonucleoprotein</keyword>
<proteinExistence type="inferred from homology"/>
<evidence type="ECO:0000256" key="1">
    <source>
        <dbReference type="ARBA" id="ARBA00004604"/>
    </source>
</evidence>
<evidence type="ECO:0000256" key="4">
    <source>
        <dbReference type="ARBA" id="ARBA00023242"/>
    </source>
</evidence>